<dbReference type="SUPFAM" id="SSF49854">
    <property type="entry name" value="Spermadhesin, CUB domain"/>
    <property type="match status" value="1"/>
</dbReference>
<dbReference type="Proteomes" id="UP000011014">
    <property type="component" value="Unassembled WGS sequence"/>
</dbReference>
<dbReference type="Pfam" id="PF00431">
    <property type="entry name" value="CUB"/>
    <property type="match status" value="1"/>
</dbReference>
<dbReference type="AlphaFoldDB" id="E4Y8P4"/>
<organism evidence="5">
    <name type="scientific">Oikopleura dioica</name>
    <name type="common">Tunicate</name>
    <dbReference type="NCBI Taxonomy" id="34765"/>
    <lineage>
        <taxon>Eukaryota</taxon>
        <taxon>Metazoa</taxon>
        <taxon>Chordata</taxon>
        <taxon>Tunicata</taxon>
        <taxon>Appendicularia</taxon>
        <taxon>Copelata</taxon>
        <taxon>Oikopleuridae</taxon>
        <taxon>Oikopleura</taxon>
    </lineage>
</organism>
<proteinExistence type="predicted"/>
<dbReference type="PANTHER" id="PTHR24251">
    <property type="entry name" value="OVOCHYMASE-RELATED"/>
    <property type="match status" value="1"/>
</dbReference>
<gene>
    <name evidence="5" type="ORF">GSOID_T00029222001</name>
</gene>
<keyword evidence="2" id="KW-1015">Disulfide bond</keyword>
<evidence type="ECO:0000256" key="1">
    <source>
        <dbReference type="ARBA" id="ARBA00022737"/>
    </source>
</evidence>
<dbReference type="SMART" id="SM00042">
    <property type="entry name" value="CUB"/>
    <property type="match status" value="1"/>
</dbReference>
<dbReference type="PROSITE" id="PS01180">
    <property type="entry name" value="CUB"/>
    <property type="match status" value="1"/>
</dbReference>
<evidence type="ECO:0000313" key="5">
    <source>
        <dbReference type="EMBL" id="CBY31994.1"/>
    </source>
</evidence>
<feature type="domain" description="CUB" evidence="4">
    <location>
        <begin position="32"/>
        <end position="150"/>
    </location>
</feature>
<comment type="caution">
    <text evidence="3">Lacks conserved residue(s) required for the propagation of feature annotation.</text>
</comment>
<dbReference type="EMBL" id="FN654326">
    <property type="protein sequence ID" value="CBY31994.1"/>
    <property type="molecule type" value="Genomic_DNA"/>
</dbReference>
<protein>
    <recommendedName>
        <fullName evidence="4">CUB domain-containing protein</fullName>
    </recommendedName>
</protein>
<dbReference type="InterPro" id="IPR000859">
    <property type="entry name" value="CUB_dom"/>
</dbReference>
<name>E4Y8P4_OIKDI</name>
<dbReference type="InterPro" id="IPR035914">
    <property type="entry name" value="Sperma_CUB_dom_sf"/>
</dbReference>
<sequence>MKLFCALTSLAAAQRGFQPADRIWNPDVDVKIAKTLTVDSLTDSWTLPVDGSGKYEPNKYYRVTVNGPEGHKIRADFSNFRLEGFGFSGTCTNDKVDIYDGIDGNNLITTYCGKGARDSVKSTGTTLTVVFKSNENGILDTGFDVTFTAEALPVEDNNWNAVTSHYEQLYLAIYNKYGEFGNAEKQANKAARFTLAMTKFYQFELKERTIAGCTQFARSGDPDHFVAPVFDADDLCASLDSFFLSVKSYHDAYACIAGTDYALKHLRPHVIENVIQRQRFKLFTLKYTELNCEHTLGHLPTLDGF</sequence>
<keyword evidence="1" id="KW-0677">Repeat</keyword>
<evidence type="ECO:0000256" key="3">
    <source>
        <dbReference type="PROSITE-ProRule" id="PRU00059"/>
    </source>
</evidence>
<accession>E4Y8P4</accession>
<dbReference type="CDD" id="cd00041">
    <property type="entry name" value="CUB"/>
    <property type="match status" value="1"/>
</dbReference>
<reference evidence="5" key="1">
    <citation type="journal article" date="2010" name="Science">
        <title>Plasticity of animal genome architecture unmasked by rapid evolution of a pelagic tunicate.</title>
        <authorList>
            <person name="Denoeud F."/>
            <person name="Henriet S."/>
            <person name="Mungpakdee S."/>
            <person name="Aury J.M."/>
            <person name="Da Silva C."/>
            <person name="Brinkmann H."/>
            <person name="Mikhaleva J."/>
            <person name="Olsen L.C."/>
            <person name="Jubin C."/>
            <person name="Canestro C."/>
            <person name="Bouquet J.M."/>
            <person name="Danks G."/>
            <person name="Poulain J."/>
            <person name="Campsteijn C."/>
            <person name="Adamski M."/>
            <person name="Cross I."/>
            <person name="Yadetie F."/>
            <person name="Muffato M."/>
            <person name="Louis A."/>
            <person name="Butcher S."/>
            <person name="Tsagkogeorga G."/>
            <person name="Konrad A."/>
            <person name="Singh S."/>
            <person name="Jensen M.F."/>
            <person name="Cong E.H."/>
            <person name="Eikeseth-Otteraa H."/>
            <person name="Noel B."/>
            <person name="Anthouard V."/>
            <person name="Porcel B.M."/>
            <person name="Kachouri-Lafond R."/>
            <person name="Nishino A."/>
            <person name="Ugolini M."/>
            <person name="Chourrout P."/>
            <person name="Nishida H."/>
            <person name="Aasland R."/>
            <person name="Huzurbazar S."/>
            <person name="Westhof E."/>
            <person name="Delsuc F."/>
            <person name="Lehrach H."/>
            <person name="Reinhardt R."/>
            <person name="Weissenbach J."/>
            <person name="Roy S.W."/>
            <person name="Artiguenave F."/>
            <person name="Postlethwait J.H."/>
            <person name="Manak J.R."/>
            <person name="Thompson E.M."/>
            <person name="Jaillon O."/>
            <person name="Du Pasquier L."/>
            <person name="Boudinot P."/>
            <person name="Liberles D.A."/>
            <person name="Volff J.N."/>
            <person name="Philippe H."/>
            <person name="Lenhard B."/>
            <person name="Roest Crollius H."/>
            <person name="Wincker P."/>
            <person name="Chourrout D."/>
        </authorList>
    </citation>
    <scope>NUCLEOTIDE SEQUENCE [LARGE SCALE GENOMIC DNA]</scope>
</reference>
<evidence type="ECO:0000259" key="4">
    <source>
        <dbReference type="PROSITE" id="PS01180"/>
    </source>
</evidence>
<evidence type="ECO:0000256" key="2">
    <source>
        <dbReference type="ARBA" id="ARBA00023157"/>
    </source>
</evidence>
<dbReference type="Gene3D" id="2.60.120.290">
    <property type="entry name" value="Spermadhesin, CUB domain"/>
    <property type="match status" value="1"/>
</dbReference>